<feature type="region of interest" description="Disordered" evidence="1">
    <location>
        <begin position="80"/>
        <end position="104"/>
    </location>
</feature>
<protein>
    <submittedName>
        <fullName evidence="3">Uncharacterized protein</fullName>
    </submittedName>
</protein>
<evidence type="ECO:0000313" key="3">
    <source>
        <dbReference type="EMBL" id="SDS61801.1"/>
    </source>
</evidence>
<dbReference type="EMBL" id="LT629779">
    <property type="protein sequence ID" value="SDS61801.1"/>
    <property type="molecule type" value="Genomic_DNA"/>
</dbReference>
<feature type="transmembrane region" description="Helical" evidence="2">
    <location>
        <begin position="113"/>
        <end position="132"/>
    </location>
</feature>
<evidence type="ECO:0000313" key="4">
    <source>
        <dbReference type="Proteomes" id="UP000198751"/>
    </source>
</evidence>
<keyword evidence="2" id="KW-0472">Membrane</keyword>
<sequence length="165" mass="17732">MAVRATAFLRPSRWLNRPRRLVRYDAYWADGRVDFGVDLSAMMYRGHPADFATVDESVHANCPEIGTGQWVDEAGRVVEGPDATDPDPQANRMGTPRKYGMSGHEPNIKARRAWRLGGGAAGLTLGVLLLTGSGGAGFAGFSGMLCSIFGLSSLAGLILGKRRPR</sequence>
<evidence type="ECO:0000256" key="1">
    <source>
        <dbReference type="SAM" id="MobiDB-lite"/>
    </source>
</evidence>
<keyword evidence="4" id="KW-1185">Reference proteome</keyword>
<dbReference type="AlphaFoldDB" id="A0A1H1TP28"/>
<keyword evidence="2" id="KW-1133">Transmembrane helix</keyword>
<feature type="transmembrane region" description="Helical" evidence="2">
    <location>
        <begin position="138"/>
        <end position="159"/>
    </location>
</feature>
<gene>
    <name evidence="3" type="ORF">SAMN04489743_0460</name>
</gene>
<dbReference type="Proteomes" id="UP000198751">
    <property type="component" value="Chromosome I"/>
</dbReference>
<accession>A0A1H1TP28</accession>
<evidence type="ECO:0000256" key="2">
    <source>
        <dbReference type="SAM" id="Phobius"/>
    </source>
</evidence>
<name>A0A1H1TP28_9MICC</name>
<proteinExistence type="predicted"/>
<organism evidence="3 4">
    <name type="scientific">Pseudarthrobacter equi</name>
    <dbReference type="NCBI Taxonomy" id="728066"/>
    <lineage>
        <taxon>Bacteria</taxon>
        <taxon>Bacillati</taxon>
        <taxon>Actinomycetota</taxon>
        <taxon>Actinomycetes</taxon>
        <taxon>Micrococcales</taxon>
        <taxon>Micrococcaceae</taxon>
        <taxon>Pseudarthrobacter</taxon>
    </lineage>
</organism>
<keyword evidence="2" id="KW-0812">Transmembrane</keyword>
<reference evidence="4" key="1">
    <citation type="submission" date="2016-10" db="EMBL/GenBank/DDBJ databases">
        <authorList>
            <person name="Varghese N."/>
            <person name="Submissions S."/>
        </authorList>
    </citation>
    <scope>NUCLEOTIDE SEQUENCE [LARGE SCALE GENOMIC DNA]</scope>
    <source>
        <strain evidence="4">IMMIB L-1606</strain>
    </source>
</reference>